<dbReference type="InterPro" id="IPR050095">
    <property type="entry name" value="ECF_ABC_transporter_ATP-bd"/>
</dbReference>
<keyword evidence="7" id="KW-1278">Translocase</keyword>
<evidence type="ECO:0000256" key="8">
    <source>
        <dbReference type="ARBA" id="ARBA00023136"/>
    </source>
</evidence>
<dbReference type="PROSITE" id="PS50893">
    <property type="entry name" value="ABC_TRANSPORTER_2"/>
    <property type="match status" value="1"/>
</dbReference>
<organism evidence="10">
    <name type="scientific">mine drainage metagenome</name>
    <dbReference type="NCBI Taxonomy" id="410659"/>
    <lineage>
        <taxon>unclassified sequences</taxon>
        <taxon>metagenomes</taxon>
        <taxon>ecological metagenomes</taxon>
    </lineage>
</organism>
<dbReference type="EMBL" id="AUZY01012022">
    <property type="protein sequence ID" value="EQD31804.1"/>
    <property type="molecule type" value="Genomic_DNA"/>
</dbReference>
<dbReference type="Pfam" id="PF00005">
    <property type="entry name" value="ABC_tran"/>
    <property type="match status" value="2"/>
</dbReference>
<dbReference type="SUPFAM" id="SSF52540">
    <property type="entry name" value="P-loop containing nucleoside triphosphate hydrolases"/>
    <property type="match status" value="2"/>
</dbReference>
<evidence type="ECO:0000256" key="7">
    <source>
        <dbReference type="ARBA" id="ARBA00022967"/>
    </source>
</evidence>
<dbReference type="FunFam" id="3.40.50.300:FF:000224">
    <property type="entry name" value="Energy-coupling factor transporter ATP-binding protein EcfA"/>
    <property type="match status" value="1"/>
</dbReference>
<dbReference type="InterPro" id="IPR003593">
    <property type="entry name" value="AAA+_ATPase"/>
</dbReference>
<reference evidence="10" key="2">
    <citation type="journal article" date="2014" name="ISME J.">
        <title>Microbial stratification in low pH oxic and suboxic macroscopic growths along an acid mine drainage.</title>
        <authorList>
            <person name="Mendez-Garcia C."/>
            <person name="Mesa V."/>
            <person name="Sprenger R.R."/>
            <person name="Richter M."/>
            <person name="Diez M.S."/>
            <person name="Solano J."/>
            <person name="Bargiela R."/>
            <person name="Golyshina O.V."/>
            <person name="Manteca A."/>
            <person name="Ramos J.L."/>
            <person name="Gallego J.R."/>
            <person name="Llorente I."/>
            <person name="Martins Dos Santos V.A."/>
            <person name="Jensen O.N."/>
            <person name="Pelaez A.I."/>
            <person name="Sanchez J."/>
            <person name="Ferrer M."/>
        </authorList>
    </citation>
    <scope>NUCLEOTIDE SEQUENCE</scope>
</reference>
<feature type="domain" description="ABC transporter" evidence="9">
    <location>
        <begin position="4"/>
        <end position="242"/>
    </location>
</feature>
<dbReference type="AlphaFoldDB" id="T0ZT09"/>
<proteinExistence type="inferred from homology"/>
<gene>
    <name evidence="10" type="ORF">B1B_17978</name>
</gene>
<dbReference type="InterPro" id="IPR027417">
    <property type="entry name" value="P-loop_NTPase"/>
</dbReference>
<name>T0ZT09_9ZZZZ</name>
<evidence type="ECO:0000256" key="4">
    <source>
        <dbReference type="ARBA" id="ARBA00022475"/>
    </source>
</evidence>
<evidence type="ECO:0000256" key="1">
    <source>
        <dbReference type="ARBA" id="ARBA00004202"/>
    </source>
</evidence>
<dbReference type="GO" id="GO:0043190">
    <property type="term" value="C:ATP-binding cassette (ABC) transporter complex"/>
    <property type="evidence" value="ECO:0007669"/>
    <property type="project" value="TreeGrafter"/>
</dbReference>
<comment type="similarity">
    <text evidence="2">Belongs to the ABC transporter superfamily.</text>
</comment>
<keyword evidence="8" id="KW-0472">Membrane</keyword>
<reference evidence="10" key="1">
    <citation type="submission" date="2013-08" db="EMBL/GenBank/DDBJ databases">
        <authorList>
            <person name="Mendez C."/>
            <person name="Richter M."/>
            <person name="Ferrer M."/>
            <person name="Sanchez J."/>
        </authorList>
    </citation>
    <scope>NUCLEOTIDE SEQUENCE</scope>
</reference>
<evidence type="ECO:0000259" key="9">
    <source>
        <dbReference type="PROSITE" id="PS50893"/>
    </source>
</evidence>
<evidence type="ECO:0000313" key="10">
    <source>
        <dbReference type="EMBL" id="EQD31804.1"/>
    </source>
</evidence>
<dbReference type="Gene3D" id="3.40.50.300">
    <property type="entry name" value="P-loop containing nucleotide triphosphate hydrolases"/>
    <property type="match status" value="2"/>
</dbReference>
<feature type="non-terminal residue" evidence="10">
    <location>
        <position position="331"/>
    </location>
</feature>
<accession>T0ZT09</accession>
<keyword evidence="4" id="KW-1003">Cell membrane</keyword>
<comment type="subcellular location">
    <subcellularLocation>
        <location evidence="1">Cell membrane</location>
        <topology evidence="1">Peripheral membrane protein</topology>
    </subcellularLocation>
</comment>
<dbReference type="PROSITE" id="PS00211">
    <property type="entry name" value="ABC_TRANSPORTER_1"/>
    <property type="match status" value="1"/>
</dbReference>
<evidence type="ECO:0000256" key="2">
    <source>
        <dbReference type="ARBA" id="ARBA00005417"/>
    </source>
</evidence>
<sequence>MKAVEIRNLKFFYAGNAEPSIDVESLSIEDGETVLITGRSGGGKSTLVNCITGIIPHITHGELEGNVEVYGKSVAATPLAKLSSEVGIVLQNPETQVMNYAVEEEVAFGPENLCLDADEIVSRVNEAIEITGISKIKDRETYTLSGGEMQRVAIASVLSMRPKLLILDEPTSNIDPEGTAKIFDILKELKEEKTLIVVEHKVERVLPFVDRIIVIDNGKVYLDIKSHELFHHVDKMLEIGIEVPIHLIYARKYGIDSQDLDSIREKLHEINAIPAAPVRAGNSSILMKASVRVAAENEKQLVNASIELREGHILALMGRNGAGKSTFLKGI</sequence>
<dbReference type="InterPro" id="IPR017871">
    <property type="entry name" value="ABC_transporter-like_CS"/>
</dbReference>
<keyword evidence="3" id="KW-0813">Transport</keyword>
<evidence type="ECO:0000256" key="5">
    <source>
        <dbReference type="ARBA" id="ARBA00022741"/>
    </source>
</evidence>
<dbReference type="GO" id="GO:0042626">
    <property type="term" value="F:ATPase-coupled transmembrane transporter activity"/>
    <property type="evidence" value="ECO:0007669"/>
    <property type="project" value="TreeGrafter"/>
</dbReference>
<dbReference type="InterPro" id="IPR003439">
    <property type="entry name" value="ABC_transporter-like_ATP-bd"/>
</dbReference>
<dbReference type="SMART" id="SM00382">
    <property type="entry name" value="AAA"/>
    <property type="match status" value="1"/>
</dbReference>
<dbReference type="InterPro" id="IPR015856">
    <property type="entry name" value="ABC_transpr_CbiO/EcfA_su"/>
</dbReference>
<dbReference type="PANTHER" id="PTHR43553">
    <property type="entry name" value="HEAVY METAL TRANSPORTER"/>
    <property type="match status" value="1"/>
</dbReference>
<dbReference type="GO" id="GO:0016887">
    <property type="term" value="F:ATP hydrolysis activity"/>
    <property type="evidence" value="ECO:0007669"/>
    <property type="project" value="InterPro"/>
</dbReference>
<dbReference type="CDD" id="cd03225">
    <property type="entry name" value="ABC_cobalt_CbiO_domain1"/>
    <property type="match status" value="1"/>
</dbReference>
<protein>
    <submittedName>
        <fullName evidence="10">Cobalt ABC transporter, ATP-binding protein</fullName>
    </submittedName>
</protein>
<keyword evidence="6 10" id="KW-0067">ATP-binding</keyword>
<dbReference type="PANTHER" id="PTHR43553:SF27">
    <property type="entry name" value="ENERGY-COUPLING FACTOR TRANSPORTER ATP-BINDING PROTEIN ECFA2"/>
    <property type="match status" value="1"/>
</dbReference>
<keyword evidence="5" id="KW-0547">Nucleotide-binding</keyword>
<evidence type="ECO:0000256" key="3">
    <source>
        <dbReference type="ARBA" id="ARBA00022448"/>
    </source>
</evidence>
<dbReference type="GO" id="GO:0005524">
    <property type="term" value="F:ATP binding"/>
    <property type="evidence" value="ECO:0007669"/>
    <property type="project" value="UniProtKB-KW"/>
</dbReference>
<evidence type="ECO:0000256" key="6">
    <source>
        <dbReference type="ARBA" id="ARBA00022840"/>
    </source>
</evidence>
<comment type="caution">
    <text evidence="10">The sequence shown here is derived from an EMBL/GenBank/DDBJ whole genome shotgun (WGS) entry which is preliminary data.</text>
</comment>